<dbReference type="AlphaFoldDB" id="A0A4Y1MW69"/>
<evidence type="ECO:0000256" key="1">
    <source>
        <dbReference type="SAM" id="MobiDB-lite"/>
    </source>
</evidence>
<protein>
    <submittedName>
        <fullName evidence="2">Uncharacterized protein</fullName>
    </submittedName>
</protein>
<reference evidence="2" key="1">
    <citation type="submission" date="2017-12" db="EMBL/GenBank/DDBJ databases">
        <authorList>
            <person name="Martens C."/>
            <person name="Dahlstrom E."/>
            <person name="Barbian K."/>
            <person name="Sykora L."/>
            <person name="Ricklefs S."/>
            <person name="Bruno D."/>
            <person name="Anzick I."/>
            <person name="Myles I."/>
            <person name="Datta S.K."/>
        </authorList>
    </citation>
    <scope>NUCLEOTIDE SEQUENCE</scope>
    <source>
        <strain evidence="2">AD2</strain>
    </source>
</reference>
<proteinExistence type="predicted"/>
<evidence type="ECO:0000313" key="2">
    <source>
        <dbReference type="EMBL" id="AWV22217.1"/>
    </source>
</evidence>
<dbReference type="EMBL" id="CP025189">
    <property type="protein sequence ID" value="AWV22217.1"/>
    <property type="molecule type" value="Genomic_DNA"/>
</dbReference>
<gene>
    <name evidence="2" type="ORF">RADP37_04238</name>
</gene>
<name>A0A4Y1MW69_9PROT</name>
<feature type="region of interest" description="Disordered" evidence="1">
    <location>
        <begin position="1"/>
        <end position="21"/>
    </location>
</feature>
<accession>A0A4Y1MW69</accession>
<organism evidence="2">
    <name type="scientific">Roseomonas mucosa</name>
    <dbReference type="NCBI Taxonomy" id="207340"/>
    <lineage>
        <taxon>Bacteria</taxon>
        <taxon>Pseudomonadati</taxon>
        <taxon>Pseudomonadota</taxon>
        <taxon>Alphaproteobacteria</taxon>
        <taxon>Acetobacterales</taxon>
        <taxon>Roseomonadaceae</taxon>
        <taxon>Roseomonas</taxon>
    </lineage>
</organism>
<sequence>MALMRACSKGGPGPGAEIALGHPARRADPLNLIRVMPAKGQERAATGRDMIP</sequence>